<dbReference type="EMBL" id="JPFU01000012">
    <property type="protein sequence ID" value="KEQ35559.1"/>
    <property type="molecule type" value="Genomic_DNA"/>
</dbReference>
<reference evidence="2 3" key="1">
    <citation type="submission" date="2014-05" db="EMBL/GenBank/DDBJ databases">
        <authorList>
            <person name="Daugherty S.C."/>
            <person name="Tallon L.J."/>
            <person name="Sadzewicz L."/>
            <person name="Kilian M."/>
            <person name="Tettelin H."/>
        </authorList>
    </citation>
    <scope>NUCLEOTIDE SEQUENCE [LARGE SCALE GENOMIC DNA]</scope>
    <source>
        <strain evidence="2 3">SK629</strain>
    </source>
</reference>
<organism evidence="2 3">
    <name type="scientific">Streptococcus mitis</name>
    <dbReference type="NCBI Taxonomy" id="28037"/>
    <lineage>
        <taxon>Bacteria</taxon>
        <taxon>Bacillati</taxon>
        <taxon>Bacillota</taxon>
        <taxon>Bacilli</taxon>
        <taxon>Lactobacillales</taxon>
        <taxon>Streptococcaceae</taxon>
        <taxon>Streptococcus</taxon>
        <taxon>Streptococcus mitis group</taxon>
    </lineage>
</organism>
<dbReference type="Proteomes" id="UP000028090">
    <property type="component" value="Unassembled WGS sequence"/>
</dbReference>
<comment type="caution">
    <text evidence="2">The sequence shown here is derived from an EMBL/GenBank/DDBJ whole genome shotgun (WGS) entry which is preliminary data.</text>
</comment>
<dbReference type="AlphaFoldDB" id="A0A081PXY6"/>
<proteinExistence type="predicted"/>
<feature type="region of interest" description="Disordered" evidence="1">
    <location>
        <begin position="33"/>
        <end position="54"/>
    </location>
</feature>
<gene>
    <name evidence="2" type="ORF">SK629_1070</name>
</gene>
<dbReference type="PROSITE" id="PS51257">
    <property type="entry name" value="PROKAR_LIPOPROTEIN"/>
    <property type="match status" value="1"/>
</dbReference>
<evidence type="ECO:0008006" key="4">
    <source>
        <dbReference type="Google" id="ProtNLM"/>
    </source>
</evidence>
<evidence type="ECO:0000313" key="3">
    <source>
        <dbReference type="Proteomes" id="UP000028090"/>
    </source>
</evidence>
<evidence type="ECO:0000256" key="1">
    <source>
        <dbReference type="SAM" id="MobiDB-lite"/>
    </source>
</evidence>
<dbReference type="PATRIC" id="fig|28037.95.peg.1005"/>
<dbReference type="RefSeq" id="WP_042900894.1">
    <property type="nucleotide sequence ID" value="NZ_JPFU01000012.1"/>
</dbReference>
<protein>
    <recommendedName>
        <fullName evidence="4">Lipoprotein</fullName>
    </recommendedName>
</protein>
<evidence type="ECO:0000313" key="2">
    <source>
        <dbReference type="EMBL" id="KEQ35559.1"/>
    </source>
</evidence>
<sequence>MSKIKFKLIFGIIFISFILLSACAVKKDVKTNSEASVETKNEPSKKETSSEKTNSKYVDDRIINDFINSYNQNSNSPLENIKKGNIKIKYFASSYGYYLELLHANDTDKINVTINQTNENSESGVTGMKEVFHDIVKSIESSLSDDEINNYFDNLMSNEIKTGSNLGTLKIEYIPDKELSNGHSRGHIKVIAQ</sequence>
<dbReference type="OrthoDB" id="9935442at2"/>
<accession>A0A081PXY6</accession>
<name>A0A081PXY6_STRMT</name>